<feature type="transmembrane region" description="Helical" evidence="2">
    <location>
        <begin position="250"/>
        <end position="272"/>
    </location>
</feature>
<dbReference type="EMBL" id="PVTJ01000017">
    <property type="protein sequence ID" value="PRY53528.1"/>
    <property type="molecule type" value="Genomic_DNA"/>
</dbReference>
<name>A0A2T0U6N7_9ACTN</name>
<feature type="region of interest" description="Disordered" evidence="1">
    <location>
        <begin position="1"/>
        <end position="22"/>
    </location>
</feature>
<organism evidence="3 4">
    <name type="scientific">Glycomyces artemisiae</name>
    <dbReference type="NCBI Taxonomy" id="1076443"/>
    <lineage>
        <taxon>Bacteria</taxon>
        <taxon>Bacillati</taxon>
        <taxon>Actinomycetota</taxon>
        <taxon>Actinomycetes</taxon>
        <taxon>Glycomycetales</taxon>
        <taxon>Glycomycetaceae</taxon>
        <taxon>Glycomyces</taxon>
    </lineage>
</organism>
<comment type="caution">
    <text evidence="3">The sequence shown here is derived from an EMBL/GenBank/DDBJ whole genome shotgun (WGS) entry which is preliminary data.</text>
</comment>
<dbReference type="Proteomes" id="UP000238176">
    <property type="component" value="Unassembled WGS sequence"/>
</dbReference>
<sequence>MTTDNTLTGPNEPDFDWSAAERDLATGIEALPHPRVAPEDAQGLADMLGTDVDDAEEVCLDCAAESAEESRIAAEAAAEAAREAAAEAVAAVREADALAEAVRDVDDVLEGLDSDADAHLWPVMVDEKGRPTTETAMPNPVAMRLARRRAEATSEADVDALAEAISEPEAREIIHRAADLRGFERDLDAKVARRRAELASRGARLQAEHEASVADARRRQENRLLAALERQDRALDPTTAIVRLAAAERWVPMIAILPAVLAAVLGAVNVGVSLDHLSPSTHVINWLLEPLLTLPVIAILLAQVLGAIGDGDKNPFRNLEYGLIVVALFLNVGLHVAVDGLTPAAAVWAIVPAGLAISASLVPKLIRSLRQALADAVVEPPAAAQKAFRTAPAAVAAGAEYTRTEGVLDQVTPESRSDEELVVELAEAVRDGRIDPQTGRAVNPASAESIRRTLNIAKKRAPVLRDAYAKLAAS</sequence>
<keyword evidence="4" id="KW-1185">Reference proteome</keyword>
<reference evidence="3 4" key="1">
    <citation type="submission" date="2018-03" db="EMBL/GenBank/DDBJ databases">
        <title>Genomic Encyclopedia of Type Strains, Phase III (KMG-III): the genomes of soil and plant-associated and newly described type strains.</title>
        <authorList>
            <person name="Whitman W."/>
        </authorList>
    </citation>
    <scope>NUCLEOTIDE SEQUENCE [LARGE SCALE GENOMIC DNA]</scope>
    <source>
        <strain evidence="3 4">CGMCC 4.7067</strain>
    </source>
</reference>
<protein>
    <submittedName>
        <fullName evidence="3">Uncharacterized protein</fullName>
    </submittedName>
</protein>
<dbReference type="RefSeq" id="WP_106366874.1">
    <property type="nucleotide sequence ID" value="NZ_PVTJ01000017.1"/>
</dbReference>
<evidence type="ECO:0000313" key="4">
    <source>
        <dbReference type="Proteomes" id="UP000238176"/>
    </source>
</evidence>
<evidence type="ECO:0000313" key="3">
    <source>
        <dbReference type="EMBL" id="PRY53528.1"/>
    </source>
</evidence>
<feature type="transmembrane region" description="Helical" evidence="2">
    <location>
        <begin position="344"/>
        <end position="362"/>
    </location>
</feature>
<evidence type="ECO:0000256" key="2">
    <source>
        <dbReference type="SAM" id="Phobius"/>
    </source>
</evidence>
<keyword evidence="2" id="KW-0472">Membrane</keyword>
<keyword evidence="2" id="KW-0812">Transmembrane</keyword>
<proteinExistence type="predicted"/>
<evidence type="ECO:0000256" key="1">
    <source>
        <dbReference type="SAM" id="MobiDB-lite"/>
    </source>
</evidence>
<gene>
    <name evidence="3" type="ORF">B0I28_11727</name>
</gene>
<feature type="transmembrane region" description="Helical" evidence="2">
    <location>
        <begin position="321"/>
        <end position="338"/>
    </location>
</feature>
<accession>A0A2T0U6N7</accession>
<keyword evidence="2" id="KW-1133">Transmembrane helix</keyword>
<dbReference type="AlphaFoldDB" id="A0A2T0U6N7"/>
<dbReference type="OrthoDB" id="5181612at2"/>
<feature type="transmembrane region" description="Helical" evidence="2">
    <location>
        <begin position="292"/>
        <end position="309"/>
    </location>
</feature>